<accession>A0A193LJ82</accession>
<protein>
    <submittedName>
        <fullName evidence="5">Peptidase</fullName>
    </submittedName>
</protein>
<evidence type="ECO:0000313" key="5">
    <source>
        <dbReference type="EMBL" id="ANO52567.1"/>
    </source>
</evidence>
<comment type="subcellular location">
    <subcellularLocation>
        <location evidence="1">Cell envelope</location>
    </subcellularLocation>
</comment>
<dbReference type="Proteomes" id="UP000092695">
    <property type="component" value="Chromosome"/>
</dbReference>
<keyword evidence="6" id="KW-1185">Reference proteome</keyword>
<feature type="domain" description="Imelysin-like" evidence="4">
    <location>
        <begin position="36"/>
        <end position="392"/>
    </location>
</feature>
<gene>
    <name evidence="5" type="ORF">BA177_16475</name>
</gene>
<keyword evidence="2 3" id="KW-0732">Signal</keyword>
<feature type="chain" id="PRO_5008260311" evidence="3">
    <location>
        <begin position="23"/>
        <end position="415"/>
    </location>
</feature>
<dbReference type="CDD" id="cd14657">
    <property type="entry name" value="Imelysin_IrpA-like"/>
    <property type="match status" value="1"/>
</dbReference>
<dbReference type="RefSeq" id="WP_068618018.1">
    <property type="nucleotide sequence ID" value="NZ_CP016268.1"/>
</dbReference>
<dbReference type="InterPro" id="IPR038352">
    <property type="entry name" value="Imelysin_sf"/>
</dbReference>
<dbReference type="InterPro" id="IPR018976">
    <property type="entry name" value="Imelysin-like"/>
</dbReference>
<proteinExistence type="predicted"/>
<evidence type="ECO:0000256" key="2">
    <source>
        <dbReference type="ARBA" id="ARBA00022729"/>
    </source>
</evidence>
<dbReference type="OrthoDB" id="9764688at2"/>
<evidence type="ECO:0000256" key="1">
    <source>
        <dbReference type="ARBA" id="ARBA00004196"/>
    </source>
</evidence>
<organism evidence="5 6">
    <name type="scientific">Woeseia oceani</name>
    <dbReference type="NCBI Taxonomy" id="1548547"/>
    <lineage>
        <taxon>Bacteria</taxon>
        <taxon>Pseudomonadati</taxon>
        <taxon>Pseudomonadota</taxon>
        <taxon>Gammaproteobacteria</taxon>
        <taxon>Woeseiales</taxon>
        <taxon>Woeseiaceae</taxon>
        <taxon>Woeseia</taxon>
    </lineage>
</organism>
<evidence type="ECO:0000313" key="6">
    <source>
        <dbReference type="Proteomes" id="UP000092695"/>
    </source>
</evidence>
<dbReference type="STRING" id="1548547.BA177_16475"/>
<evidence type="ECO:0000259" key="4">
    <source>
        <dbReference type="Pfam" id="PF09375"/>
    </source>
</evidence>
<name>A0A193LJ82_9GAMM</name>
<reference evidence="5 6" key="1">
    <citation type="submission" date="2016-06" db="EMBL/GenBank/DDBJ databases">
        <title>Complete genome sequence of a deep-branching marine Gamma Proteobacterium Woeseia oceani type strain XK5.</title>
        <authorList>
            <person name="Mu D."/>
            <person name="Du Z."/>
        </authorList>
    </citation>
    <scope>NUCLEOTIDE SEQUENCE [LARGE SCALE GENOMIC DNA]</scope>
    <source>
        <strain evidence="5 6">XK5</strain>
    </source>
</reference>
<evidence type="ECO:0000256" key="3">
    <source>
        <dbReference type="SAM" id="SignalP"/>
    </source>
</evidence>
<dbReference type="KEGG" id="woc:BA177_16475"/>
<dbReference type="GO" id="GO:0030313">
    <property type="term" value="C:cell envelope"/>
    <property type="evidence" value="ECO:0007669"/>
    <property type="project" value="UniProtKB-SubCell"/>
</dbReference>
<dbReference type="Pfam" id="PF09375">
    <property type="entry name" value="Peptidase_M75"/>
    <property type="match status" value="1"/>
</dbReference>
<feature type="signal peptide" evidence="3">
    <location>
        <begin position="1"/>
        <end position="22"/>
    </location>
</feature>
<sequence length="415" mass="45229">MNALRTALLLMLAGSALTPAYAITHEQVLTTYANIAHAVYEDSAKSARTLQTKIDRFLAAPDEAGLADVRQAWIAARVPYQQSEVFRFGNAIVDDWEAQLNAWPLDEGLIDYVADSYQPQLGNPGGQLNIIATQSVQLGNTKLDLSTLEPQLLASLNELGGSEVNVATGYHAIEFLLWGQDLNSTAAGAGERPYTDFLPGEGCTHGHCERRAEYLRTVTDLLVSDLEYMVGQWAPDQDDNYRQELLALEGNAGLTRMIFGMGSLALGELAGERMKVALEANSPEDEHDCFSDNTHWSHFHNALGIRNVYIGEYRRIDGKRVTGPSLAALAAEADPAIDRQARQAMESTEQALQAMVDKAEAGMKFDQMIAPANAEGRRIINAAIDALVVETDALTRVARAIGIDNLTPDNADHTF</sequence>
<dbReference type="AlphaFoldDB" id="A0A193LJ82"/>
<dbReference type="Gene3D" id="1.20.1420.20">
    <property type="entry name" value="M75 peptidase, HXXE motif"/>
    <property type="match status" value="1"/>
</dbReference>
<dbReference type="EMBL" id="CP016268">
    <property type="protein sequence ID" value="ANO52567.1"/>
    <property type="molecule type" value="Genomic_DNA"/>
</dbReference>